<feature type="transmembrane region" description="Helical" evidence="5">
    <location>
        <begin position="42"/>
        <end position="62"/>
    </location>
</feature>
<evidence type="ECO:0000256" key="3">
    <source>
        <dbReference type="ARBA" id="ARBA00022989"/>
    </source>
</evidence>
<evidence type="ECO:0000256" key="4">
    <source>
        <dbReference type="ARBA" id="ARBA00023136"/>
    </source>
</evidence>
<dbReference type="SUPFAM" id="SSF103473">
    <property type="entry name" value="MFS general substrate transporter"/>
    <property type="match status" value="2"/>
</dbReference>
<evidence type="ECO:0000256" key="1">
    <source>
        <dbReference type="ARBA" id="ARBA00004141"/>
    </source>
</evidence>
<dbReference type="AlphaFoldDB" id="A0A9W8JHP2"/>
<dbReference type="PANTHER" id="PTHR23502">
    <property type="entry name" value="MAJOR FACILITATOR SUPERFAMILY"/>
    <property type="match status" value="1"/>
</dbReference>
<name>A0A9W8JHP2_9AGAR</name>
<dbReference type="InterPro" id="IPR011701">
    <property type="entry name" value="MFS"/>
</dbReference>
<feature type="transmembrane region" description="Helical" evidence="5">
    <location>
        <begin position="220"/>
        <end position="247"/>
    </location>
</feature>
<dbReference type="GO" id="GO:0022857">
    <property type="term" value="F:transmembrane transporter activity"/>
    <property type="evidence" value="ECO:0007669"/>
    <property type="project" value="InterPro"/>
</dbReference>
<feature type="transmembrane region" description="Helical" evidence="5">
    <location>
        <begin position="74"/>
        <end position="97"/>
    </location>
</feature>
<evidence type="ECO:0000313" key="6">
    <source>
        <dbReference type="EMBL" id="KAJ2931023.1"/>
    </source>
</evidence>
<accession>A0A9W8JHP2</accession>
<feature type="transmembrane region" description="Helical" evidence="5">
    <location>
        <begin position="150"/>
        <end position="172"/>
    </location>
</feature>
<dbReference type="OrthoDB" id="3066029at2759"/>
<dbReference type="Gene3D" id="1.20.1720.10">
    <property type="entry name" value="Multidrug resistance protein D"/>
    <property type="match status" value="1"/>
</dbReference>
<feature type="transmembrane region" description="Helical" evidence="5">
    <location>
        <begin position="109"/>
        <end position="130"/>
    </location>
</feature>
<comment type="caution">
    <text evidence="6">The sequence shown here is derived from an EMBL/GenBank/DDBJ whole genome shotgun (WGS) entry which is preliminary data.</text>
</comment>
<evidence type="ECO:0000256" key="5">
    <source>
        <dbReference type="SAM" id="Phobius"/>
    </source>
</evidence>
<comment type="subcellular location">
    <subcellularLocation>
        <location evidence="1">Membrane</location>
        <topology evidence="1">Multi-pass membrane protein</topology>
    </subcellularLocation>
</comment>
<keyword evidence="7" id="KW-1185">Reference proteome</keyword>
<evidence type="ECO:0000256" key="2">
    <source>
        <dbReference type="ARBA" id="ARBA00022692"/>
    </source>
</evidence>
<keyword evidence="4 5" id="KW-0472">Membrane</keyword>
<proteinExistence type="predicted"/>
<dbReference type="EMBL" id="JANBPK010000813">
    <property type="protein sequence ID" value="KAJ2931023.1"/>
    <property type="molecule type" value="Genomic_DNA"/>
</dbReference>
<evidence type="ECO:0000313" key="7">
    <source>
        <dbReference type="Proteomes" id="UP001140091"/>
    </source>
</evidence>
<dbReference type="InterPro" id="IPR036259">
    <property type="entry name" value="MFS_trans_sf"/>
</dbReference>
<keyword evidence="2 5" id="KW-0812">Transmembrane</keyword>
<gene>
    <name evidence="6" type="ORF">H1R20_g6099</name>
</gene>
<protein>
    <recommendedName>
        <fullName evidence="8">MFS general substrate transporter</fullName>
    </recommendedName>
</protein>
<dbReference type="Pfam" id="PF07690">
    <property type="entry name" value="MFS_1"/>
    <property type="match status" value="1"/>
</dbReference>
<dbReference type="GO" id="GO:0005886">
    <property type="term" value="C:plasma membrane"/>
    <property type="evidence" value="ECO:0007669"/>
    <property type="project" value="TreeGrafter"/>
</dbReference>
<dbReference type="Proteomes" id="UP001140091">
    <property type="component" value="Unassembled WGS sequence"/>
</dbReference>
<organism evidence="6 7">
    <name type="scientific">Candolleomyces eurysporus</name>
    <dbReference type="NCBI Taxonomy" id="2828524"/>
    <lineage>
        <taxon>Eukaryota</taxon>
        <taxon>Fungi</taxon>
        <taxon>Dikarya</taxon>
        <taxon>Basidiomycota</taxon>
        <taxon>Agaricomycotina</taxon>
        <taxon>Agaricomycetes</taxon>
        <taxon>Agaricomycetidae</taxon>
        <taxon>Agaricales</taxon>
        <taxon>Agaricineae</taxon>
        <taxon>Psathyrellaceae</taxon>
        <taxon>Candolleomyces</taxon>
    </lineage>
</organism>
<feature type="non-terminal residue" evidence="6">
    <location>
        <position position="262"/>
    </location>
</feature>
<feature type="transmembrane region" description="Helical" evidence="5">
    <location>
        <begin position="193"/>
        <end position="214"/>
    </location>
</feature>
<reference evidence="6" key="1">
    <citation type="submission" date="2022-06" db="EMBL/GenBank/DDBJ databases">
        <title>Genome Sequence of Candolleomyces eurysporus.</title>
        <authorList>
            <person name="Buettner E."/>
        </authorList>
    </citation>
    <scope>NUCLEOTIDE SEQUENCE</scope>
    <source>
        <strain evidence="6">VTCC 930004</strain>
    </source>
</reference>
<dbReference type="PANTHER" id="PTHR23502:SF64">
    <property type="entry name" value="TRANSPORTER, PUTATIVE (AFU_ORTHOLOGUE AFUA_3G11760)-RELATED"/>
    <property type="match status" value="1"/>
</dbReference>
<evidence type="ECO:0008006" key="8">
    <source>
        <dbReference type="Google" id="ProtNLM"/>
    </source>
</evidence>
<keyword evidence="3 5" id="KW-1133">Transmembrane helix</keyword>
<sequence>MVTSIRSTNHVTTEETPLLQHAATHTKHDQVYKRFSSNWKRLILVMVSFCGILPLFISGTFIPCIPQISRDMDTTGSVVSLAVSASISGGSIGALTSSTYSTFYGRRPIYLTFLPLLVAGSFGVATTQSVPQLMAWRVLQAFGASPGLSVGAAGMGNLIAAPLAGRISDVIVVRYKAKRGGVWYPEDRLRGTLVGALIIVPVSIIGSGLVTTYVDNKKAGLALNLVCLFMNGFGIDVVLSPCAAYIVDVMHARSAEIMAANK</sequence>